<accession>A0A383EG33</accession>
<gene>
    <name evidence="1" type="ORF">METZ01_LOCUS508670</name>
</gene>
<name>A0A383EG33_9ZZZZ</name>
<feature type="non-terminal residue" evidence="1">
    <location>
        <position position="61"/>
    </location>
</feature>
<dbReference type="EMBL" id="UINC01225654">
    <property type="protein sequence ID" value="SVE55816.1"/>
    <property type="molecule type" value="Genomic_DNA"/>
</dbReference>
<evidence type="ECO:0000313" key="1">
    <source>
        <dbReference type="EMBL" id="SVE55816.1"/>
    </source>
</evidence>
<reference evidence="1" key="1">
    <citation type="submission" date="2018-05" db="EMBL/GenBank/DDBJ databases">
        <authorList>
            <person name="Lanie J.A."/>
            <person name="Ng W.-L."/>
            <person name="Kazmierczak K.M."/>
            <person name="Andrzejewski T.M."/>
            <person name="Davidsen T.M."/>
            <person name="Wayne K.J."/>
            <person name="Tettelin H."/>
            <person name="Glass J.I."/>
            <person name="Rusch D."/>
            <person name="Podicherti R."/>
            <person name="Tsui H.-C.T."/>
            <person name="Winkler M.E."/>
        </authorList>
    </citation>
    <scope>NUCLEOTIDE SEQUENCE</scope>
</reference>
<proteinExistence type="predicted"/>
<dbReference type="AlphaFoldDB" id="A0A383EG33"/>
<organism evidence="1">
    <name type="scientific">marine metagenome</name>
    <dbReference type="NCBI Taxonomy" id="408172"/>
    <lineage>
        <taxon>unclassified sequences</taxon>
        <taxon>metagenomes</taxon>
        <taxon>ecological metagenomes</taxon>
    </lineage>
</organism>
<protein>
    <submittedName>
        <fullName evidence="1">Uncharacterized protein</fullName>
    </submittedName>
</protein>
<sequence length="61" mass="6474">MTTGTTYIASMATVALSTESLLDRLAERLDSVANRLPQVVELPAWIDPAFLRATAAVAIVA</sequence>